<keyword evidence="5 7" id="KW-0472">Membrane</keyword>
<dbReference type="VEuPathDB" id="AmoebaDB:ACA1_060090"/>
<feature type="transmembrane region" description="Helical" evidence="7">
    <location>
        <begin position="211"/>
        <end position="235"/>
    </location>
</feature>
<evidence type="ECO:0000256" key="5">
    <source>
        <dbReference type="ARBA" id="ARBA00023136"/>
    </source>
</evidence>
<dbReference type="AlphaFoldDB" id="L8GWG9"/>
<evidence type="ECO:0000256" key="6">
    <source>
        <dbReference type="ARBA" id="ARBA00023315"/>
    </source>
</evidence>
<dbReference type="KEGG" id="acan:ACA1_060090"/>
<dbReference type="STRING" id="1257118.L8GWG9"/>
<dbReference type="Proteomes" id="UP000011083">
    <property type="component" value="Unassembled WGS sequence"/>
</dbReference>
<feature type="transmembrane region" description="Helical" evidence="7">
    <location>
        <begin position="152"/>
        <end position="175"/>
    </location>
</feature>
<gene>
    <name evidence="9" type="ORF">ACA1_060090</name>
</gene>
<comment type="catalytic activity">
    <reaction evidence="7">
        <text>L-cysteinyl-[protein] + hexadecanoyl-CoA = S-hexadecanoyl-L-cysteinyl-[protein] + CoA</text>
        <dbReference type="Rhea" id="RHEA:36683"/>
        <dbReference type="Rhea" id="RHEA-COMP:10131"/>
        <dbReference type="Rhea" id="RHEA-COMP:11032"/>
        <dbReference type="ChEBI" id="CHEBI:29950"/>
        <dbReference type="ChEBI" id="CHEBI:57287"/>
        <dbReference type="ChEBI" id="CHEBI:57379"/>
        <dbReference type="ChEBI" id="CHEBI:74151"/>
        <dbReference type="EC" id="2.3.1.225"/>
    </reaction>
</comment>
<evidence type="ECO:0000256" key="3">
    <source>
        <dbReference type="ARBA" id="ARBA00022692"/>
    </source>
</evidence>
<evidence type="ECO:0000256" key="4">
    <source>
        <dbReference type="ARBA" id="ARBA00022989"/>
    </source>
</evidence>
<feature type="domain" description="Palmitoyltransferase DHHC" evidence="8">
    <location>
        <begin position="106"/>
        <end position="253"/>
    </location>
</feature>
<dbReference type="EC" id="2.3.1.225" evidence="7"/>
<comment type="similarity">
    <text evidence="7">Belongs to the DHHC palmitoyltransferase family.</text>
</comment>
<keyword evidence="2 7" id="KW-0808">Transferase</keyword>
<dbReference type="GO" id="GO:0016020">
    <property type="term" value="C:membrane"/>
    <property type="evidence" value="ECO:0007669"/>
    <property type="project" value="UniProtKB-SubCell"/>
</dbReference>
<protein>
    <recommendedName>
        <fullName evidence="7">Palmitoyltransferase</fullName>
        <ecNumber evidence="7">2.3.1.225</ecNumber>
    </recommendedName>
</protein>
<reference evidence="9 10" key="1">
    <citation type="journal article" date="2013" name="Genome Biol.">
        <title>Genome of Acanthamoeba castellanii highlights extensive lateral gene transfer and early evolution of tyrosine kinase signaling.</title>
        <authorList>
            <person name="Clarke M."/>
            <person name="Lohan A.J."/>
            <person name="Liu B."/>
            <person name="Lagkouvardos I."/>
            <person name="Roy S."/>
            <person name="Zafar N."/>
            <person name="Bertelli C."/>
            <person name="Schilde C."/>
            <person name="Kianianmomeni A."/>
            <person name="Burglin T.R."/>
            <person name="Frech C."/>
            <person name="Turcotte B."/>
            <person name="Kopec K.O."/>
            <person name="Synnott J.M."/>
            <person name="Choo C."/>
            <person name="Paponov I."/>
            <person name="Finkler A."/>
            <person name="Soon Heng Tan C."/>
            <person name="Hutchins A.P."/>
            <person name="Weinmeier T."/>
            <person name="Rattei T."/>
            <person name="Chu J.S."/>
            <person name="Gimenez G."/>
            <person name="Irimia M."/>
            <person name="Rigden D.J."/>
            <person name="Fitzpatrick D.A."/>
            <person name="Lorenzo-Morales J."/>
            <person name="Bateman A."/>
            <person name="Chiu C.H."/>
            <person name="Tang P."/>
            <person name="Hegemann P."/>
            <person name="Fromm H."/>
            <person name="Raoult D."/>
            <person name="Greub G."/>
            <person name="Miranda-Saavedra D."/>
            <person name="Chen N."/>
            <person name="Nash P."/>
            <person name="Ginger M.L."/>
            <person name="Horn M."/>
            <person name="Schaap P."/>
            <person name="Caler L."/>
            <person name="Loftus B."/>
        </authorList>
    </citation>
    <scope>NUCLEOTIDE SEQUENCE [LARGE SCALE GENOMIC DNA]</scope>
    <source>
        <strain evidence="9 10">Neff</strain>
    </source>
</reference>
<dbReference type="RefSeq" id="XP_004339295.1">
    <property type="nucleotide sequence ID" value="XM_004339247.1"/>
</dbReference>
<dbReference type="InterPro" id="IPR001594">
    <property type="entry name" value="Palmitoyltrfase_DHHC"/>
</dbReference>
<evidence type="ECO:0000256" key="1">
    <source>
        <dbReference type="ARBA" id="ARBA00004141"/>
    </source>
</evidence>
<keyword evidence="6 7" id="KW-0012">Acyltransferase</keyword>
<dbReference type="EMBL" id="KB007974">
    <property type="protein sequence ID" value="ELR17282.1"/>
    <property type="molecule type" value="Genomic_DNA"/>
</dbReference>
<organism evidence="9 10">
    <name type="scientific">Acanthamoeba castellanii (strain ATCC 30010 / Neff)</name>
    <dbReference type="NCBI Taxonomy" id="1257118"/>
    <lineage>
        <taxon>Eukaryota</taxon>
        <taxon>Amoebozoa</taxon>
        <taxon>Discosea</taxon>
        <taxon>Longamoebia</taxon>
        <taxon>Centramoebida</taxon>
        <taxon>Acanthamoebidae</taxon>
        <taxon>Acanthamoeba</taxon>
    </lineage>
</organism>
<dbReference type="GeneID" id="14918371"/>
<dbReference type="InterPro" id="IPR039859">
    <property type="entry name" value="PFA4/ZDH16/20/ERF2-like"/>
</dbReference>
<keyword evidence="3 7" id="KW-0812">Transmembrane</keyword>
<evidence type="ECO:0000313" key="9">
    <source>
        <dbReference type="EMBL" id="ELR17282.1"/>
    </source>
</evidence>
<keyword evidence="4 7" id="KW-1133">Transmembrane helix</keyword>
<dbReference type="GO" id="GO:0019706">
    <property type="term" value="F:protein-cysteine S-palmitoyltransferase activity"/>
    <property type="evidence" value="ECO:0007669"/>
    <property type="project" value="UniProtKB-EC"/>
</dbReference>
<comment type="subcellular location">
    <subcellularLocation>
        <location evidence="1">Membrane</location>
        <topology evidence="1">Multi-pass membrane protein</topology>
    </subcellularLocation>
</comment>
<evidence type="ECO:0000256" key="7">
    <source>
        <dbReference type="RuleBase" id="RU079119"/>
    </source>
</evidence>
<evidence type="ECO:0000256" key="2">
    <source>
        <dbReference type="ARBA" id="ARBA00022679"/>
    </source>
</evidence>
<feature type="transmembrane region" description="Helical" evidence="7">
    <location>
        <begin position="31"/>
        <end position="53"/>
    </location>
</feature>
<evidence type="ECO:0000259" key="8">
    <source>
        <dbReference type="Pfam" id="PF01529"/>
    </source>
</evidence>
<proteinExistence type="inferred from homology"/>
<accession>L8GWG9</accession>
<dbReference type="OrthoDB" id="331948at2759"/>
<dbReference type="OMA" id="NCTGFRN"/>
<dbReference type="Pfam" id="PF01529">
    <property type="entry name" value="DHHC"/>
    <property type="match status" value="1"/>
</dbReference>
<sequence length="320" mass="36335">MGCLVWVVGTLVSLILMSAWGSIVIPWHWWTSPVGLLNLVATHTLLGLMVYCYHATITTCPGRVPHGWIPAGATAEALQKAIEEEEEYRRVKRRRGRGRVRVFEKGAPRYCGRCQEFKPPRSHHCSDCGLCTLKMDHHWVDNCVGQANHKTFILFLVYAIVGMTYACVLFTLRLIDIVQLFATITRTKNAVPDPLSMEPPLPGETDMRWPAIHMAVCALNLIVVVPLVLSLLCLLGYQLGLLTENVTTIEDFERELLKKKARREGKTFTWTYDMGNWRDNCRQVMGQDIKRWLLPCPSLNDPDLSMLDSKDTDLLSVRVE</sequence>
<comment type="domain">
    <text evidence="7">The DHHC domain is required for palmitoyltransferase activity.</text>
</comment>
<dbReference type="PROSITE" id="PS50216">
    <property type="entry name" value="DHHC"/>
    <property type="match status" value="1"/>
</dbReference>
<keyword evidence="10" id="KW-1185">Reference proteome</keyword>
<dbReference type="PANTHER" id="PTHR12246">
    <property type="entry name" value="PALMITOYLTRANSFERASE ZDHHC16"/>
    <property type="match status" value="1"/>
</dbReference>
<evidence type="ECO:0000313" key="10">
    <source>
        <dbReference type="Proteomes" id="UP000011083"/>
    </source>
</evidence>
<name>L8GWG9_ACACF</name>